<dbReference type="OrthoDB" id="9792003at2"/>
<dbReference type="AlphaFoldDB" id="A0A2S9QNM0"/>
<dbReference type="PRINTS" id="PR00081">
    <property type="entry name" value="GDHRDH"/>
</dbReference>
<dbReference type="PANTHER" id="PTHR43391:SF14">
    <property type="entry name" value="DEHYDROGENASE_REDUCTASE SDR FAMILY PROTEIN 7-LIKE"/>
    <property type="match status" value="1"/>
</dbReference>
<sequence length="269" mass="28309">MEGIQDWDGRVAVVTGGASGIGRGIAEAFRGAGATVVVADRDEAALGAAREGGFGTFRTDVADAESVAALARHVVEEHGRVDLLVNNAGVGPKAPLTGLTLADWRWILDVNLMGVIHGVHAFLPQLIANEHGGWIVNTASMSRFFTPPGYAPYVASKAAVEGLSLTIAQELEAGGHRVGVTVLHPGAVRTNIRNSLRSRPEDAGESGLVDFDIAEKITDERMWVQPEDAGAIVLRAVRGGDRFAFTHPGMVGDVEAVLAETRAAMLKYA</sequence>
<dbReference type="Gene3D" id="3.40.50.720">
    <property type="entry name" value="NAD(P)-binding Rossmann-like Domain"/>
    <property type="match status" value="1"/>
</dbReference>
<evidence type="ECO:0000256" key="1">
    <source>
        <dbReference type="ARBA" id="ARBA00006484"/>
    </source>
</evidence>
<evidence type="ECO:0000256" key="4">
    <source>
        <dbReference type="RuleBase" id="RU000363"/>
    </source>
</evidence>
<dbReference type="InterPro" id="IPR002347">
    <property type="entry name" value="SDR_fam"/>
</dbReference>
<accession>A0A2S9QNM0</accession>
<dbReference type="Pfam" id="PF00106">
    <property type="entry name" value="adh_short"/>
    <property type="match status" value="1"/>
</dbReference>
<dbReference type="PROSITE" id="PS00061">
    <property type="entry name" value="ADH_SHORT"/>
    <property type="match status" value="1"/>
</dbReference>
<keyword evidence="7" id="KW-1185">Reference proteome</keyword>
<comment type="caution">
    <text evidence="6">The sequence shown here is derived from an EMBL/GenBank/DDBJ whole genome shotgun (WGS) entry which is preliminary data.</text>
</comment>
<evidence type="ECO:0000259" key="5">
    <source>
        <dbReference type="SMART" id="SM00822"/>
    </source>
</evidence>
<dbReference type="GO" id="GO:0016491">
    <property type="term" value="F:oxidoreductase activity"/>
    <property type="evidence" value="ECO:0007669"/>
    <property type="project" value="UniProtKB-KW"/>
</dbReference>
<dbReference type="CDD" id="cd05233">
    <property type="entry name" value="SDR_c"/>
    <property type="match status" value="1"/>
</dbReference>
<dbReference type="FunFam" id="3.40.50.720:FF:000084">
    <property type="entry name" value="Short-chain dehydrogenase reductase"/>
    <property type="match status" value="1"/>
</dbReference>
<organism evidence="6 7">
    <name type="scientific">Leucobacter massiliensis</name>
    <dbReference type="NCBI Taxonomy" id="1686285"/>
    <lineage>
        <taxon>Bacteria</taxon>
        <taxon>Bacillati</taxon>
        <taxon>Actinomycetota</taxon>
        <taxon>Actinomycetes</taxon>
        <taxon>Micrococcales</taxon>
        <taxon>Microbacteriaceae</taxon>
        <taxon>Leucobacter</taxon>
    </lineage>
</organism>
<dbReference type="InterPro" id="IPR057326">
    <property type="entry name" value="KR_dom"/>
</dbReference>
<dbReference type="RefSeq" id="WP_105805634.1">
    <property type="nucleotide sequence ID" value="NZ_MWZD01000017.1"/>
</dbReference>
<protein>
    <recommendedName>
        <fullName evidence="5">Ketoreductase domain-containing protein</fullName>
    </recommendedName>
</protein>
<dbReference type="InterPro" id="IPR020904">
    <property type="entry name" value="Sc_DH/Rdtase_CS"/>
</dbReference>
<keyword evidence="3" id="KW-0560">Oxidoreductase</keyword>
<keyword evidence="2" id="KW-0521">NADP</keyword>
<proteinExistence type="inferred from homology"/>
<evidence type="ECO:0000313" key="6">
    <source>
        <dbReference type="EMBL" id="PRI11182.1"/>
    </source>
</evidence>
<evidence type="ECO:0000313" key="7">
    <source>
        <dbReference type="Proteomes" id="UP000238650"/>
    </source>
</evidence>
<comment type="similarity">
    <text evidence="1 4">Belongs to the short-chain dehydrogenases/reductases (SDR) family.</text>
</comment>
<dbReference type="SMART" id="SM00822">
    <property type="entry name" value="PKS_KR"/>
    <property type="match status" value="1"/>
</dbReference>
<gene>
    <name evidence="6" type="ORF">B4915_10030</name>
</gene>
<dbReference type="PRINTS" id="PR00080">
    <property type="entry name" value="SDRFAMILY"/>
</dbReference>
<dbReference type="Proteomes" id="UP000238650">
    <property type="component" value="Unassembled WGS sequence"/>
</dbReference>
<feature type="domain" description="Ketoreductase" evidence="5">
    <location>
        <begin position="10"/>
        <end position="191"/>
    </location>
</feature>
<dbReference type="InterPro" id="IPR036291">
    <property type="entry name" value="NAD(P)-bd_dom_sf"/>
</dbReference>
<evidence type="ECO:0000256" key="3">
    <source>
        <dbReference type="ARBA" id="ARBA00023002"/>
    </source>
</evidence>
<dbReference type="EMBL" id="MWZD01000017">
    <property type="protein sequence ID" value="PRI11182.1"/>
    <property type="molecule type" value="Genomic_DNA"/>
</dbReference>
<name>A0A2S9QNM0_9MICO</name>
<reference evidence="6 7" key="1">
    <citation type="journal article" date="2017" name="New Microbes New Infect">
        <title>Genome sequence of 'Leucobacter massiliensis' sp. nov. isolated from human pharynx after travel to the 2014 Hajj.</title>
        <authorList>
            <person name="Leangapichart T."/>
            <person name="Gautret P."/>
            <person name="Nguyen T.T."/>
            <person name="Armstrong N."/>
            <person name="Rolain J.M."/>
        </authorList>
    </citation>
    <scope>NUCLEOTIDE SEQUENCE [LARGE SCALE GENOMIC DNA]</scope>
    <source>
        <strain evidence="6 7">122RC15</strain>
    </source>
</reference>
<evidence type="ECO:0000256" key="2">
    <source>
        <dbReference type="ARBA" id="ARBA00022857"/>
    </source>
</evidence>
<dbReference type="SUPFAM" id="SSF51735">
    <property type="entry name" value="NAD(P)-binding Rossmann-fold domains"/>
    <property type="match status" value="1"/>
</dbReference>
<dbReference type="PANTHER" id="PTHR43391">
    <property type="entry name" value="RETINOL DEHYDROGENASE-RELATED"/>
    <property type="match status" value="1"/>
</dbReference>